<feature type="chain" id="PRO_5009583764" description="DUF5667 domain-containing protein" evidence="2">
    <location>
        <begin position="28"/>
        <end position="210"/>
    </location>
</feature>
<feature type="coiled-coil region" evidence="1">
    <location>
        <begin position="64"/>
        <end position="95"/>
    </location>
</feature>
<evidence type="ECO:0008006" key="5">
    <source>
        <dbReference type="Google" id="ProtNLM"/>
    </source>
</evidence>
<dbReference type="EMBL" id="MHSA01000021">
    <property type="protein sequence ID" value="OHA33937.1"/>
    <property type="molecule type" value="Genomic_DNA"/>
</dbReference>
<comment type="caution">
    <text evidence="3">The sequence shown here is derived from an EMBL/GenBank/DDBJ whole genome shotgun (WGS) entry which is preliminary data.</text>
</comment>
<keyword evidence="2" id="KW-0732">Signal</keyword>
<protein>
    <recommendedName>
        <fullName evidence="5">DUF5667 domain-containing protein</fullName>
    </recommendedName>
</protein>
<dbReference type="Gene3D" id="1.10.287.1490">
    <property type="match status" value="1"/>
</dbReference>
<proteinExistence type="predicted"/>
<dbReference type="AlphaFoldDB" id="A0A1G2NCW5"/>
<feature type="signal peptide" evidence="2">
    <location>
        <begin position="1"/>
        <end position="27"/>
    </location>
</feature>
<evidence type="ECO:0000256" key="2">
    <source>
        <dbReference type="SAM" id="SignalP"/>
    </source>
</evidence>
<sequence>MQNVKTILPFQAAAVAGLLFVAGLAFAQDAAQATTDSAQTTAAPVETQAAPTTAKPTTGIRAKVQTLKERVAGKKDEVKTERKAVKEKISALKKTQLQNVVRKLEARAKTIDALLVRTESRIAKLATQGTNTDLSTSLVATAKVKIADAKTAIEEVKAKAQTAAETATKESIAQVTTAARNAEAKIKSAHAALVDAVNSLKPGRNAVKPK</sequence>
<evidence type="ECO:0000313" key="4">
    <source>
        <dbReference type="Proteomes" id="UP000177797"/>
    </source>
</evidence>
<accession>A0A1G2NCW5</accession>
<organism evidence="3 4">
    <name type="scientific">Candidatus Taylorbacteria bacterium RIFCSPLOWO2_01_FULL_48_100</name>
    <dbReference type="NCBI Taxonomy" id="1802322"/>
    <lineage>
        <taxon>Bacteria</taxon>
        <taxon>Candidatus Tayloriibacteriota</taxon>
    </lineage>
</organism>
<gene>
    <name evidence="3" type="ORF">A2938_02860</name>
</gene>
<reference evidence="3 4" key="1">
    <citation type="journal article" date="2016" name="Nat. Commun.">
        <title>Thousands of microbial genomes shed light on interconnected biogeochemical processes in an aquifer system.</title>
        <authorList>
            <person name="Anantharaman K."/>
            <person name="Brown C.T."/>
            <person name="Hug L.A."/>
            <person name="Sharon I."/>
            <person name="Castelle C.J."/>
            <person name="Probst A.J."/>
            <person name="Thomas B.C."/>
            <person name="Singh A."/>
            <person name="Wilkins M.J."/>
            <person name="Karaoz U."/>
            <person name="Brodie E.L."/>
            <person name="Williams K.H."/>
            <person name="Hubbard S.S."/>
            <person name="Banfield J.F."/>
        </authorList>
    </citation>
    <scope>NUCLEOTIDE SEQUENCE [LARGE SCALE GENOMIC DNA]</scope>
</reference>
<keyword evidence="1" id="KW-0175">Coiled coil</keyword>
<feature type="coiled-coil region" evidence="1">
    <location>
        <begin position="139"/>
        <end position="166"/>
    </location>
</feature>
<name>A0A1G2NCW5_9BACT</name>
<dbReference type="Proteomes" id="UP000177797">
    <property type="component" value="Unassembled WGS sequence"/>
</dbReference>
<evidence type="ECO:0000256" key="1">
    <source>
        <dbReference type="SAM" id="Coils"/>
    </source>
</evidence>
<evidence type="ECO:0000313" key="3">
    <source>
        <dbReference type="EMBL" id="OHA33937.1"/>
    </source>
</evidence>